<feature type="compositionally biased region" description="Low complexity" evidence="1">
    <location>
        <begin position="47"/>
        <end position="61"/>
    </location>
</feature>
<organism evidence="2 3">
    <name type="scientific">Trichosporon asahii var. asahii (strain ATCC 90039 / CBS 2479 / JCM 2466 / KCTC 7840 / NBRC 103889/ NCYC 2677 / UAMH 7654)</name>
    <name type="common">Yeast</name>
    <dbReference type="NCBI Taxonomy" id="1186058"/>
    <lineage>
        <taxon>Eukaryota</taxon>
        <taxon>Fungi</taxon>
        <taxon>Dikarya</taxon>
        <taxon>Basidiomycota</taxon>
        <taxon>Agaricomycotina</taxon>
        <taxon>Tremellomycetes</taxon>
        <taxon>Trichosporonales</taxon>
        <taxon>Trichosporonaceae</taxon>
        <taxon>Trichosporon</taxon>
    </lineage>
</organism>
<dbReference type="Proteomes" id="UP000002748">
    <property type="component" value="Unassembled WGS sequence"/>
</dbReference>
<dbReference type="KEGG" id="tasa:A1Q1_00257"/>
<feature type="compositionally biased region" description="Polar residues" evidence="1">
    <location>
        <begin position="229"/>
        <end position="252"/>
    </location>
</feature>
<dbReference type="HOGENOM" id="CLU_1078439_0_0_1"/>
<comment type="caution">
    <text evidence="2">The sequence shown here is derived from an EMBL/GenBank/DDBJ whole genome shotgun (WGS) entry which is preliminary data.</text>
</comment>
<reference evidence="2 3" key="1">
    <citation type="journal article" date="2012" name="Eukaryot. Cell">
        <title>Draft genome sequence of CBS 2479, the standard type strain of Trichosporon asahii.</title>
        <authorList>
            <person name="Yang R.Y."/>
            <person name="Li H.T."/>
            <person name="Zhu H."/>
            <person name="Zhou G.P."/>
            <person name="Wang M."/>
            <person name="Wang L."/>
        </authorList>
    </citation>
    <scope>NUCLEOTIDE SEQUENCE [LARGE SCALE GENOMIC DNA]</scope>
    <source>
        <strain evidence="3">ATCC 90039 / CBS 2479 / JCM 2466 / KCTC 7840 / NCYC 2677 / UAMH 7654</strain>
    </source>
</reference>
<gene>
    <name evidence="2" type="ORF">A1Q1_00257</name>
</gene>
<sequence length="258" mass="29078">MVNLDTLNFDQFTSSGQRPSQSSRPSQPYMTPPSEPTPLEACGSGSGSTSKSGSGSSSSTSLQRHDREFERPQISPPIERPILHTPAKYAHVQHTVNTSADLAALFRSYIRALNMKSFSTLRLFLSPTCTCNGAKWNSDTIQDMIAPVSTRHSTGTIVMLVADISQRVVATRLQLQYQSNANIIEFDNFFYRYDDQWLIEEIRGNLPWNERVDHTIQEKRSRRRHRNLPSPQQSAHYIQHSPQTSPETNTYQALAPPS</sequence>
<dbReference type="GeneID" id="25983771"/>
<feature type="region of interest" description="Disordered" evidence="1">
    <location>
        <begin position="1"/>
        <end position="81"/>
    </location>
</feature>
<feature type="region of interest" description="Disordered" evidence="1">
    <location>
        <begin position="217"/>
        <end position="258"/>
    </location>
</feature>
<protein>
    <submittedName>
        <fullName evidence="2">Uncharacterized protein</fullName>
    </submittedName>
</protein>
<proteinExistence type="predicted"/>
<dbReference type="OrthoDB" id="2830113at2759"/>
<dbReference type="VEuPathDB" id="FungiDB:A1Q1_00257"/>
<dbReference type="EMBL" id="ALBS01000107">
    <property type="protein sequence ID" value="EJT50413.1"/>
    <property type="molecule type" value="Genomic_DNA"/>
</dbReference>
<evidence type="ECO:0000256" key="1">
    <source>
        <dbReference type="SAM" id="MobiDB-lite"/>
    </source>
</evidence>
<feature type="compositionally biased region" description="Polar residues" evidence="1">
    <location>
        <begin position="1"/>
        <end position="13"/>
    </location>
</feature>
<dbReference type="AlphaFoldDB" id="J5R2T1"/>
<feature type="compositionally biased region" description="Low complexity" evidence="1">
    <location>
        <begin position="14"/>
        <end position="28"/>
    </location>
</feature>
<accession>J5R2T1</accession>
<evidence type="ECO:0000313" key="3">
    <source>
        <dbReference type="Proteomes" id="UP000002748"/>
    </source>
</evidence>
<name>J5R2T1_TRIAS</name>
<evidence type="ECO:0000313" key="2">
    <source>
        <dbReference type="EMBL" id="EJT50413.1"/>
    </source>
</evidence>
<dbReference type="RefSeq" id="XP_014182060.1">
    <property type="nucleotide sequence ID" value="XM_014326585.1"/>
</dbReference>